<feature type="coiled-coil region" evidence="1">
    <location>
        <begin position="1282"/>
        <end position="1316"/>
    </location>
</feature>
<dbReference type="EMBL" id="MN740543">
    <property type="protein sequence ID" value="QHS77184.1"/>
    <property type="molecule type" value="Genomic_DNA"/>
</dbReference>
<dbReference type="InterPro" id="IPR052457">
    <property type="entry name" value="Ankyrin-DD_containing_protein"/>
</dbReference>
<dbReference type="PANTHER" id="PTHR24125">
    <property type="entry name" value="ANKYRIN REPEAT AND DEATH DOMAIN-CONTAINING PROTEIN"/>
    <property type="match status" value="1"/>
</dbReference>
<evidence type="ECO:0000256" key="1">
    <source>
        <dbReference type="SAM" id="Coils"/>
    </source>
</evidence>
<dbReference type="PROSITE" id="PS50088">
    <property type="entry name" value="ANK_REPEAT"/>
    <property type="match status" value="1"/>
</dbReference>
<dbReference type="PANTHER" id="PTHR24125:SF5">
    <property type="entry name" value="ANKYRIN REPEAT PROTEIN"/>
    <property type="match status" value="1"/>
</dbReference>
<sequence>MSKTPNRFNTFKPQGRIFSTTDPKRDLDPSILTDIEIAINDGNITKIRDLISTKKIALNVKDEQGNSPIHYALTTENPTLTEDGRLDIIRLLYDNGCPIAGNFNKQNITPLHLAVGLQSLKIVKYLVENGGELNRKDNVGLTPLHYAIQGKTIECKKEKVTKSIYKSKSLGNDNKKLIEIINYLLSKENIFSQYLSHFKQTLFNIDKMFLEKIFDIKNRFFDDVTKIALLDVNQTEKRLKYESRINQLKQQLEDFIRDKISNTLSETKVGFYDEGWSPTPESPKVIKDRDFIKEIDNLDKIIRNIESSINKNRSNVWNKLETLDRSALEIELNLQNIIMHNFNFIVNEGFFHDDTVEKYDSNELLNDLILDNSKPTFVKLVEIDNFKDITFDDPSFISAVEPIVPTAPDTVPRGTKRQTKNWKNRNIDIEEVELSVDILYFNNGIVDSTPVVGSTKGRLLNIYQNKYTSRGAPAPAELNTAQFMNWVNDYLITPLNLSIIADLRVYNGRIIEIFNALTENLMATIKVLLSEVDNKRYYIPIIKELIPEMLKQLINVTNSLCMIKRIKEDKIKNLNKVKTRFGNLLSTYLRNPYSFSLEYAFEYSQECIDKINEIDNLCDAIYTDVLKFIEDLNKIIEVVNKQSGIYQIKSYNTDISSESFSISNSVLSFNMNRLKELPINLKEYSKISGFESEKISKDLLMRNIQENFLIQISPTNPIKFLFIDEVPDEIKNNPELKLFTPDDNLITVIPPPIGSPPGTNPIYNQVDTLEEPLNFEPDESRTVSGVLTNLDVQAEKLDYDGKGLTKDIELTTLSSNENIVDSVNMNKKGSIGCNKPLDAVRSKSYSLEPSINIVLDEHLSIVKFRLIKNILGVFTDIDYKGDTNGVTKLLKLEESKNKINNIKDIIKQKLQETFGESVNYNKVFYSILAKTTDIILNSFIQNKIDESALIITKKILKETTKISKDIAELYRNAGDIIPNEQEVLRVGEEGFLIDLSNLEESIADYLVEEYQETLVDLDTSLVAAQKLTKTLNTPTNQFQNLSIDYSGIDKDENTDCIKLDTELIVYLIEKGANLNVKDRQKLVPLRHIINTLNPKLVEIFLMKGAKVSTETVKDYNGLTVLDYTLKVIKNRKITPKTFYGESLKFIEKRLTGNSDFKNNIIEHIETGFGQVFYILNHQLFLMSKKYIRNWNYSDYQKLCILLQNNFIISQPCNQDVLPLINVSEELFEKIIKKSNLTSTLSEKIVVLKNKKLTIENSISQYLERINSLTAEIDNPETNDIDKLSAEAQRRRVQTEMTKLEQQLGDIDNKLNILKTNLENDTKLIKPRVTDAVKELKKNLNLHKVVDIYKDVFNKVVNSVDYLDLRQVNKYSGMEDYKGYNVLWEEFLKSERVNSVQNIVFSLAKLEEKLAENPLENKESFDIVSKYYSSILYPFSSDYLELPQDSLLDNYALKVIIDIITHTVRHVIASSLYLSIIKATANYILTVTPKESFSENDRREYIKNLIKKLFETDGVLVPKLANYIVGYFPKVVTRYLLEVKYDYDDEIENIRDISQLINPIEDILVNNSNFTISKDSELIKSIRSKIFPYYTEILTLTVPKLKISVDNFMRYCVNKNKELNITTQLIKKSTYEI</sequence>
<dbReference type="Pfam" id="PF12796">
    <property type="entry name" value="Ank_2"/>
    <property type="match status" value="1"/>
</dbReference>
<organism evidence="3">
    <name type="scientific">viral metagenome</name>
    <dbReference type="NCBI Taxonomy" id="1070528"/>
    <lineage>
        <taxon>unclassified sequences</taxon>
        <taxon>metagenomes</taxon>
        <taxon>organismal metagenomes</taxon>
    </lineage>
</organism>
<proteinExistence type="predicted"/>
<name>A0A6C0ABZ9_9ZZZZ</name>
<dbReference type="InterPro" id="IPR002110">
    <property type="entry name" value="Ankyrin_rpt"/>
</dbReference>
<dbReference type="Gene3D" id="1.25.40.20">
    <property type="entry name" value="Ankyrin repeat-containing domain"/>
    <property type="match status" value="2"/>
</dbReference>
<dbReference type="PROSITE" id="PS50297">
    <property type="entry name" value="ANK_REP_REGION"/>
    <property type="match status" value="1"/>
</dbReference>
<dbReference type="SMART" id="SM00248">
    <property type="entry name" value="ANK"/>
    <property type="match status" value="4"/>
</dbReference>
<reference evidence="3" key="1">
    <citation type="journal article" date="2020" name="Nature">
        <title>Giant virus diversity and host interactions through global metagenomics.</title>
        <authorList>
            <person name="Schulz F."/>
            <person name="Roux S."/>
            <person name="Paez-Espino D."/>
            <person name="Jungbluth S."/>
            <person name="Walsh D.A."/>
            <person name="Denef V.J."/>
            <person name="McMahon K.D."/>
            <person name="Konstantinidis K.T."/>
            <person name="Eloe-Fadrosh E.A."/>
            <person name="Kyrpides N.C."/>
            <person name="Woyke T."/>
        </authorList>
    </citation>
    <scope>NUCLEOTIDE SEQUENCE</scope>
    <source>
        <strain evidence="3">GVMAG-S-1004661-13</strain>
    </source>
</reference>
<dbReference type="SUPFAM" id="SSF48403">
    <property type="entry name" value="Ankyrin repeat"/>
    <property type="match status" value="1"/>
</dbReference>
<feature type="compositionally biased region" description="Polar residues" evidence="2">
    <location>
        <begin position="1"/>
        <end position="21"/>
    </location>
</feature>
<evidence type="ECO:0000256" key="2">
    <source>
        <dbReference type="SAM" id="MobiDB-lite"/>
    </source>
</evidence>
<dbReference type="InterPro" id="IPR036770">
    <property type="entry name" value="Ankyrin_rpt-contain_sf"/>
</dbReference>
<evidence type="ECO:0000313" key="3">
    <source>
        <dbReference type="EMBL" id="QHS77184.1"/>
    </source>
</evidence>
<evidence type="ECO:0008006" key="4">
    <source>
        <dbReference type="Google" id="ProtNLM"/>
    </source>
</evidence>
<protein>
    <recommendedName>
        <fullName evidence="4">Ankyrin repeat protein</fullName>
    </recommendedName>
</protein>
<accession>A0A6C0ABZ9</accession>
<keyword evidence="1" id="KW-0175">Coiled coil</keyword>
<feature type="region of interest" description="Disordered" evidence="2">
    <location>
        <begin position="1"/>
        <end position="23"/>
    </location>
</feature>